<protein>
    <submittedName>
        <fullName evidence="1">DUF4198 domain-containing protein</fullName>
    </submittedName>
</protein>
<dbReference type="EMBL" id="DSVQ01000019">
    <property type="protein sequence ID" value="HGT41015.1"/>
    <property type="molecule type" value="Genomic_DNA"/>
</dbReference>
<dbReference type="SUPFAM" id="SSF117281">
    <property type="entry name" value="Kelch motif"/>
    <property type="match status" value="2"/>
</dbReference>
<sequence length="554" mass="60747">MFPQRRILMQRLLLSGLIIAVLPVSSAHAHFLWIVANQPDHPEEIRAYFSETASPDDPELLQRFERLKAIRLTVGRAGRTAHEIELRRDGAALRGVLAAGHVDPIVATWTYGVVRRENETFLLRYVAKTYPTALSGTWKPVADAKHAPLEITPQVDGENLLLKVTWQGKPAAGSQVVVESKLLPERIRGETNEDGVFRCRLPHTDLYSIRARHIDQEAGTFEGQNFSQVRTYATLSLPYTVPSVRAVKQALPDLPRGITSFGAAVLGEHVYVYGGHLGEAHHYSLEGQSAELWRLALSAPGATWESLGDGPKLTGLAMVAYAGKLYRVGGFAAKNNSSETQDLWSQQAFASYDPEARSWTELPPLPEPRSSHDAAVLDGKLYVVGGWKLSGDAPAEWLQTAWVCDLATEPLTWSPLPKPPFQRRALSVAAHQGKLYVIGGMESSGKPTTRVDVFHPATNTWESGPPLIGSGMEGFGNSSFATHGRLLATTMSGSVQELSCDGHRWDVVGQVQNPRFFHRQLVTSQGHLLLIGGANMETGKTQAVELFELSPLRE</sequence>
<proteinExistence type="predicted"/>
<dbReference type="PANTHER" id="PTHR46375:SF3">
    <property type="entry name" value="KELCH REPEAT AND BTB DOMAIN-CONTAINING PROTEIN 13"/>
    <property type="match status" value="1"/>
</dbReference>
<dbReference type="Gene3D" id="2.120.10.80">
    <property type="entry name" value="Kelch-type beta propeller"/>
    <property type="match status" value="2"/>
</dbReference>
<dbReference type="InterPro" id="IPR052392">
    <property type="entry name" value="Kelch-BTB_domain-containing"/>
</dbReference>
<dbReference type="Pfam" id="PF24681">
    <property type="entry name" value="Kelch_KLHDC2_KLHL20_DRC7"/>
    <property type="match status" value="1"/>
</dbReference>
<accession>A0A7C4LNC1</accession>
<comment type="caution">
    <text evidence="1">The sequence shown here is derived from an EMBL/GenBank/DDBJ whole genome shotgun (WGS) entry which is preliminary data.</text>
</comment>
<name>A0A7C4LNC1_9PLAN</name>
<dbReference type="InterPro" id="IPR019613">
    <property type="entry name" value="DUF4198"/>
</dbReference>
<dbReference type="SMART" id="SM00612">
    <property type="entry name" value="Kelch"/>
    <property type="match status" value="3"/>
</dbReference>
<reference evidence="1" key="1">
    <citation type="journal article" date="2020" name="mSystems">
        <title>Genome- and Community-Level Interaction Insights into Carbon Utilization and Element Cycling Functions of Hydrothermarchaeota in Hydrothermal Sediment.</title>
        <authorList>
            <person name="Zhou Z."/>
            <person name="Liu Y."/>
            <person name="Xu W."/>
            <person name="Pan J."/>
            <person name="Luo Z.H."/>
            <person name="Li M."/>
        </authorList>
    </citation>
    <scope>NUCLEOTIDE SEQUENCE [LARGE SCALE GENOMIC DNA]</scope>
    <source>
        <strain evidence="1">SpSt-508</strain>
    </source>
</reference>
<dbReference type="Pfam" id="PF10670">
    <property type="entry name" value="DUF4198"/>
    <property type="match status" value="1"/>
</dbReference>
<gene>
    <name evidence="1" type="ORF">ENS64_17355</name>
</gene>
<dbReference type="InterPro" id="IPR006652">
    <property type="entry name" value="Kelch_1"/>
</dbReference>
<dbReference type="PANTHER" id="PTHR46375">
    <property type="entry name" value="KELCH REPEAT AND BTB DOMAIN-CONTAINING PROTEIN 13-RELATED"/>
    <property type="match status" value="1"/>
</dbReference>
<organism evidence="1">
    <name type="scientific">Schlesneria paludicola</name>
    <dbReference type="NCBI Taxonomy" id="360056"/>
    <lineage>
        <taxon>Bacteria</taxon>
        <taxon>Pseudomonadati</taxon>
        <taxon>Planctomycetota</taxon>
        <taxon>Planctomycetia</taxon>
        <taxon>Planctomycetales</taxon>
        <taxon>Planctomycetaceae</taxon>
        <taxon>Schlesneria</taxon>
    </lineage>
</organism>
<evidence type="ECO:0000313" key="1">
    <source>
        <dbReference type="EMBL" id="HGT41015.1"/>
    </source>
</evidence>
<dbReference type="AlphaFoldDB" id="A0A7C4LNC1"/>
<dbReference type="InterPro" id="IPR015915">
    <property type="entry name" value="Kelch-typ_b-propeller"/>
</dbReference>